<protein>
    <recommendedName>
        <fullName evidence="3">PPM-type phosphatase domain-containing protein</fullName>
    </recommendedName>
</protein>
<feature type="transmembrane region" description="Helical" evidence="2">
    <location>
        <begin position="124"/>
        <end position="147"/>
    </location>
</feature>
<keyword evidence="1" id="KW-0378">Hydrolase</keyword>
<dbReference type="Proteomes" id="UP000195305">
    <property type="component" value="Unassembled WGS sequence"/>
</dbReference>
<dbReference type="Pfam" id="PF07228">
    <property type="entry name" value="SpoIIE"/>
    <property type="match status" value="1"/>
</dbReference>
<dbReference type="SMART" id="SM00331">
    <property type="entry name" value="PP2C_SIG"/>
    <property type="match status" value="1"/>
</dbReference>
<keyword evidence="5" id="KW-1185">Reference proteome</keyword>
<evidence type="ECO:0000256" key="1">
    <source>
        <dbReference type="ARBA" id="ARBA00022801"/>
    </source>
</evidence>
<dbReference type="InterPro" id="IPR045768">
    <property type="entry name" value="SpoIIE_N"/>
</dbReference>
<feature type="domain" description="PPM-type phosphatase" evidence="3">
    <location>
        <begin position="524"/>
        <end position="725"/>
    </location>
</feature>
<feature type="transmembrane region" description="Helical" evidence="2">
    <location>
        <begin position="159"/>
        <end position="192"/>
    </location>
</feature>
<dbReference type="InterPro" id="IPR052016">
    <property type="entry name" value="Bact_Sigma-Reg"/>
</dbReference>
<feature type="transmembrane region" description="Helical" evidence="2">
    <location>
        <begin position="44"/>
        <end position="70"/>
    </location>
</feature>
<evidence type="ECO:0000256" key="2">
    <source>
        <dbReference type="SAM" id="Phobius"/>
    </source>
</evidence>
<feature type="transmembrane region" description="Helical" evidence="2">
    <location>
        <begin position="17"/>
        <end position="35"/>
    </location>
</feature>
<feature type="transmembrane region" description="Helical" evidence="2">
    <location>
        <begin position="100"/>
        <end position="118"/>
    </location>
</feature>
<dbReference type="RefSeq" id="WP_087358298.1">
    <property type="nucleotide sequence ID" value="NZ_NFLJ01000022.1"/>
</dbReference>
<dbReference type="PANTHER" id="PTHR43156:SF2">
    <property type="entry name" value="STAGE II SPORULATION PROTEIN E"/>
    <property type="match status" value="1"/>
</dbReference>
<sequence>MELIINPSRVKKIKYQFVFYITLISFLMSIVDVYSTSLLFTLPFFYVCFMCGYPALLSYFMGILIGVIVLQVPYELLFISGIAFLILEFCLLFQSMKSRYVPYLLTLIGGIYYAYVQIDLLSTLLLTILTYINTLIFTSLTPLLMHGESDLLTHERMKSLTVIILICTMGLLPYSHISTMILIRIFILIMIYHECLDDLLPGLFYGSMLMLLMDLSYKDDILSFLLPLFFFYMIPCHKKATIVSLYFVSHLILPFFLEFQYTYHGFIVVVSGLIFLILPIRHDQTVLSSSYQEMTFKQQLSKQVDSFCRLFEQMTALFTRAPAPNRSLEYIGYIYEDMCQNCSSQTTCFHKKYGPHRLVKLMNKGLKEHYNETDEDFIHQYCLNPEKYLDLVNQYRKDYRKIQRVQEEYKTMKSDLYHQFSLLNHVFHQFSHQLEIGHIEEKHIYEHMEGYHFQLAHLKKYYESQSVYYLEIGIYDITKEEIENEFIPILESYLNETLDVEIMKTPMHQLGYTYLVLKHHTRYFVQYGVCQCAKESIACGDSYMIFSMNENDYFALSDGMGQGQKASDDSKLTLDVMKQLIMNGISLDDTIQSVNALLKIKNRNDMFTTMDMMEINLVSGMTTFIKYGACPTYILRDHEIIEVESKTLPMGIVSPLETVIQKQTLKENDIIFMVSDGFSGHFYEFLKENEYLIGDDHPKDIAHLLMSLANDEQRNDDMTIMVLKLCKQ</sequence>
<evidence type="ECO:0000259" key="3">
    <source>
        <dbReference type="SMART" id="SM00331"/>
    </source>
</evidence>
<reference evidence="4 5" key="1">
    <citation type="journal article" date="2018" name="BMC Genomics">
        <title>Whole genome sequencing and function prediction of 133 gut anaerobes isolated from chicken caecum in pure cultures.</title>
        <authorList>
            <person name="Medvecky M."/>
            <person name="Cejkova D."/>
            <person name="Polansky O."/>
            <person name="Karasova D."/>
            <person name="Kubasova T."/>
            <person name="Cizek A."/>
            <person name="Rychlik I."/>
        </authorList>
    </citation>
    <scope>NUCLEOTIDE SEQUENCE [LARGE SCALE GENOMIC DNA]</scope>
    <source>
        <strain evidence="4 5">An13</strain>
    </source>
</reference>
<keyword evidence="2" id="KW-0472">Membrane</keyword>
<dbReference type="SUPFAM" id="SSF81606">
    <property type="entry name" value="PP2C-like"/>
    <property type="match status" value="1"/>
</dbReference>
<dbReference type="InterPro" id="IPR036457">
    <property type="entry name" value="PPM-type-like_dom_sf"/>
</dbReference>
<comment type="caution">
    <text evidence="4">The sequence shown here is derived from an EMBL/GenBank/DDBJ whole genome shotgun (WGS) entry which is preliminary data.</text>
</comment>
<dbReference type="Pfam" id="PF19732">
    <property type="entry name" value="SpoIIE_N"/>
    <property type="match status" value="1"/>
</dbReference>
<dbReference type="PANTHER" id="PTHR43156">
    <property type="entry name" value="STAGE II SPORULATION PROTEIN E-RELATED"/>
    <property type="match status" value="1"/>
</dbReference>
<proteinExistence type="predicted"/>
<dbReference type="InterPro" id="IPR001932">
    <property type="entry name" value="PPM-type_phosphatase-like_dom"/>
</dbReference>
<evidence type="ECO:0000313" key="4">
    <source>
        <dbReference type="EMBL" id="OUQ33931.1"/>
    </source>
</evidence>
<feature type="transmembrane region" description="Helical" evidence="2">
    <location>
        <begin position="263"/>
        <end position="280"/>
    </location>
</feature>
<dbReference type="EMBL" id="NFLJ01000022">
    <property type="protein sequence ID" value="OUQ33931.1"/>
    <property type="molecule type" value="Genomic_DNA"/>
</dbReference>
<feature type="transmembrane region" description="Helical" evidence="2">
    <location>
        <begin position="76"/>
        <end position="93"/>
    </location>
</feature>
<name>A0A1Y4SY93_9FIRM</name>
<dbReference type="OrthoDB" id="9763774at2"/>
<organism evidence="4 5">
    <name type="scientific">Massilimicrobiota timonensis</name>
    <dbReference type="NCBI Taxonomy" id="1776392"/>
    <lineage>
        <taxon>Bacteria</taxon>
        <taxon>Bacillati</taxon>
        <taxon>Bacillota</taxon>
        <taxon>Erysipelotrichia</taxon>
        <taxon>Erysipelotrichales</taxon>
        <taxon>Erysipelotrichaceae</taxon>
        <taxon>Massilimicrobiota</taxon>
    </lineage>
</organism>
<dbReference type="AlphaFoldDB" id="A0A1Y4SY93"/>
<keyword evidence="2" id="KW-1133">Transmembrane helix</keyword>
<evidence type="ECO:0000313" key="5">
    <source>
        <dbReference type="Proteomes" id="UP000195305"/>
    </source>
</evidence>
<gene>
    <name evidence="4" type="ORF">B5E75_08315</name>
</gene>
<dbReference type="Gene3D" id="3.60.40.10">
    <property type="entry name" value="PPM-type phosphatase domain"/>
    <property type="match status" value="1"/>
</dbReference>
<accession>A0A1Y4SY93</accession>
<dbReference type="GO" id="GO:0016791">
    <property type="term" value="F:phosphatase activity"/>
    <property type="evidence" value="ECO:0007669"/>
    <property type="project" value="TreeGrafter"/>
</dbReference>
<keyword evidence="2" id="KW-0812">Transmembrane</keyword>